<dbReference type="OrthoDB" id="129343at2"/>
<dbReference type="GO" id="GO:0030638">
    <property type="term" value="P:polyketide metabolic process"/>
    <property type="evidence" value="ECO:0007669"/>
    <property type="project" value="InterPro"/>
</dbReference>
<reference evidence="2" key="2">
    <citation type="submission" date="2016-02" db="EMBL/GenBank/DDBJ databases">
        <title>Draft genome sequence of five rapidly growing Mycobacterium species.</title>
        <authorList>
            <person name="Katahira K."/>
            <person name="Gotou Y."/>
            <person name="Iida K."/>
            <person name="Ogura Y."/>
            <person name="Hayashi T."/>
        </authorList>
    </citation>
    <scope>NUCLEOTIDE SEQUENCE [LARGE SCALE GENOMIC DNA]</scope>
    <source>
        <strain evidence="2">JCM15298</strain>
    </source>
</reference>
<organism evidence="1 2">
    <name type="scientific">Mycolicibacterium canariasense</name>
    <name type="common">Mycobacterium canariasense</name>
    <dbReference type="NCBI Taxonomy" id="228230"/>
    <lineage>
        <taxon>Bacteria</taxon>
        <taxon>Bacillati</taxon>
        <taxon>Actinomycetota</taxon>
        <taxon>Actinomycetes</taxon>
        <taxon>Mycobacteriales</taxon>
        <taxon>Mycobacteriaceae</taxon>
        <taxon>Mycolicibacterium</taxon>
    </lineage>
</organism>
<name>A0A100WKJ5_MYCCR</name>
<reference evidence="2" key="1">
    <citation type="journal article" date="2016" name="Genome Announc.">
        <title>Draft Genome Sequences of Five Rapidly Growing Mycobacterium Species, M. thermoresistibile, M. fortuitum subsp. acetamidolyticum, M. canariasense, M. brisbanense, and M. novocastrense.</title>
        <authorList>
            <person name="Katahira K."/>
            <person name="Ogura Y."/>
            <person name="Gotoh Y."/>
            <person name="Hayashi T."/>
        </authorList>
    </citation>
    <scope>NUCLEOTIDE SEQUENCE [LARGE SCALE GENOMIC DNA]</scope>
    <source>
        <strain evidence="2">JCM15298</strain>
    </source>
</reference>
<dbReference type="PANTHER" id="PTHR38436">
    <property type="entry name" value="POLYKETIDE CYCLASE SNOAL-LIKE DOMAIN"/>
    <property type="match status" value="1"/>
</dbReference>
<dbReference type="EMBL" id="BCSY01000135">
    <property type="protein sequence ID" value="GAS99518.1"/>
    <property type="molecule type" value="Genomic_DNA"/>
</dbReference>
<gene>
    <name evidence="1" type="ORF">RMCC_6483</name>
</gene>
<dbReference type="InterPro" id="IPR032710">
    <property type="entry name" value="NTF2-like_dom_sf"/>
</dbReference>
<proteinExistence type="predicted"/>
<accession>A0A100WKJ5</accession>
<dbReference type="Gene3D" id="3.10.450.50">
    <property type="match status" value="1"/>
</dbReference>
<evidence type="ECO:0000313" key="1">
    <source>
        <dbReference type="EMBL" id="GAS99518.1"/>
    </source>
</evidence>
<evidence type="ECO:0000313" key="2">
    <source>
        <dbReference type="Proteomes" id="UP000069443"/>
    </source>
</evidence>
<keyword evidence="2" id="KW-1185">Reference proteome</keyword>
<dbReference type="AlphaFoldDB" id="A0A100WKJ5"/>
<comment type="caution">
    <text evidence="1">The sequence shown here is derived from an EMBL/GenBank/DDBJ whole genome shotgun (WGS) entry which is preliminary data.</text>
</comment>
<dbReference type="Proteomes" id="UP000069443">
    <property type="component" value="Unassembled WGS sequence"/>
</dbReference>
<evidence type="ECO:0008006" key="3">
    <source>
        <dbReference type="Google" id="ProtNLM"/>
    </source>
</evidence>
<dbReference type="SUPFAM" id="SSF54427">
    <property type="entry name" value="NTF2-like"/>
    <property type="match status" value="1"/>
</dbReference>
<dbReference type="Pfam" id="PF07366">
    <property type="entry name" value="SnoaL"/>
    <property type="match status" value="1"/>
</dbReference>
<dbReference type="PANTHER" id="PTHR38436:SF1">
    <property type="entry name" value="ESTER CYCLASE"/>
    <property type="match status" value="1"/>
</dbReference>
<dbReference type="STRING" id="228230.RMCC_6483"/>
<protein>
    <recommendedName>
        <fullName evidence="3">Ester cyclase</fullName>
    </recommendedName>
</protein>
<sequence length="142" mass="15749">MPDNESRRNRIRAAWAAAWDRGEVDAIDELLADRYRRIGANGTGLGREEFKASITATRTAFPDLLTVIDDIVVEGDRAAVRWHSTGSHEHSFLGVPATKRTVRVSGATFARFDGEHIVEEHVTWDPRTLLTALGIIAVGQDR</sequence>
<dbReference type="RefSeq" id="WP_062660166.1">
    <property type="nucleotide sequence ID" value="NZ_BCSY01000135.1"/>
</dbReference>
<dbReference type="InterPro" id="IPR009959">
    <property type="entry name" value="Cyclase_SnoaL-like"/>
</dbReference>